<dbReference type="GO" id="GO:0009055">
    <property type="term" value="F:electron transfer activity"/>
    <property type="evidence" value="ECO:0007669"/>
    <property type="project" value="InterPro"/>
</dbReference>
<dbReference type="GO" id="GO:0008177">
    <property type="term" value="F:succinate dehydrogenase (quinone) activity"/>
    <property type="evidence" value="ECO:0007669"/>
    <property type="project" value="UniProtKB-EC"/>
</dbReference>
<dbReference type="GO" id="GO:0006099">
    <property type="term" value="P:tricarboxylic acid cycle"/>
    <property type="evidence" value="ECO:0007669"/>
    <property type="project" value="UniProtKB-KW"/>
</dbReference>
<dbReference type="Pfam" id="PF13085">
    <property type="entry name" value="Fer2_3"/>
    <property type="match status" value="1"/>
</dbReference>
<dbReference type="PANTHER" id="PTHR11921:SF29">
    <property type="entry name" value="SUCCINATE DEHYDROGENASE [UBIQUINONE] IRON-SULFUR SUBUNIT, MITOCHONDRIAL"/>
    <property type="match status" value="1"/>
</dbReference>
<organism evidence="15 16">
    <name type="scientific">Candidatus Danuiimicrobium aquiferis</name>
    <dbReference type="NCBI Taxonomy" id="1801832"/>
    <lineage>
        <taxon>Bacteria</taxon>
        <taxon>Pseudomonadati</taxon>
        <taxon>Candidatus Omnitrophota</taxon>
        <taxon>Candidatus Danuiimicrobium</taxon>
    </lineage>
</organism>
<dbReference type="PROSITE" id="PS51379">
    <property type="entry name" value="4FE4S_FER_2"/>
    <property type="match status" value="1"/>
</dbReference>
<dbReference type="InterPro" id="IPR036010">
    <property type="entry name" value="2Fe-2S_ferredoxin-like_sf"/>
</dbReference>
<dbReference type="Proteomes" id="UP000178187">
    <property type="component" value="Unassembled WGS sequence"/>
</dbReference>
<dbReference type="EC" id="1.3.5.1" evidence="12"/>
<evidence type="ECO:0000256" key="3">
    <source>
        <dbReference type="ARBA" id="ARBA00022485"/>
    </source>
</evidence>
<dbReference type="Pfam" id="PF13183">
    <property type="entry name" value="Fer4_8"/>
    <property type="match status" value="1"/>
</dbReference>
<evidence type="ECO:0000256" key="8">
    <source>
        <dbReference type="ARBA" id="ARBA00023004"/>
    </source>
</evidence>
<protein>
    <recommendedName>
        <fullName evidence="12">Fumarate reductase iron-sulfur subunit</fullName>
        <ecNumber evidence="12">1.3.5.1</ecNumber>
    </recommendedName>
</protein>
<comment type="similarity">
    <text evidence="2 12">Belongs to the succinate dehydrogenase/fumarate reductase iron-sulfur protein family.</text>
</comment>
<dbReference type="Gene3D" id="1.10.1060.10">
    <property type="entry name" value="Alpha-helical ferredoxin"/>
    <property type="match status" value="1"/>
</dbReference>
<comment type="cofactor">
    <cofactor evidence="12">
        <name>[4Fe-4S] cluster</name>
        <dbReference type="ChEBI" id="CHEBI:49883"/>
    </cofactor>
    <text evidence="12">Binds 1 [4Fe-4S] cluster.</text>
</comment>
<evidence type="ECO:0000259" key="13">
    <source>
        <dbReference type="PROSITE" id="PS51085"/>
    </source>
</evidence>
<dbReference type="PROSITE" id="PS51085">
    <property type="entry name" value="2FE2S_FER_2"/>
    <property type="match status" value="1"/>
</dbReference>
<dbReference type="FunFam" id="1.10.1060.10:FF:000003">
    <property type="entry name" value="Succinate dehydrogenase iron-sulfur subunit"/>
    <property type="match status" value="1"/>
</dbReference>
<dbReference type="GO" id="GO:0046872">
    <property type="term" value="F:metal ion binding"/>
    <property type="evidence" value="ECO:0007669"/>
    <property type="project" value="UniProtKB-KW"/>
</dbReference>
<keyword evidence="9 12" id="KW-0411">Iron-sulfur</keyword>
<dbReference type="NCBIfam" id="NF004616">
    <property type="entry name" value="PRK05950.1"/>
    <property type="match status" value="1"/>
</dbReference>
<dbReference type="SUPFAM" id="SSF54292">
    <property type="entry name" value="2Fe-2S ferredoxin-like"/>
    <property type="match status" value="1"/>
</dbReference>
<keyword evidence="5 12" id="KW-0001">2Fe-2S</keyword>
<dbReference type="InterPro" id="IPR009051">
    <property type="entry name" value="Helical_ferredxn"/>
</dbReference>
<dbReference type="GO" id="GO:0051538">
    <property type="term" value="F:3 iron, 4 sulfur cluster binding"/>
    <property type="evidence" value="ECO:0007669"/>
    <property type="project" value="UniProtKB-KW"/>
</dbReference>
<comment type="caution">
    <text evidence="15">The sequence shown here is derived from an EMBL/GenBank/DDBJ whole genome shotgun (WGS) entry which is preliminary data.</text>
</comment>
<keyword evidence="6 12" id="KW-0479">Metal-binding</keyword>
<reference evidence="15 16" key="1">
    <citation type="journal article" date="2016" name="Nat. Commun.">
        <title>Thousands of microbial genomes shed light on interconnected biogeochemical processes in an aquifer system.</title>
        <authorList>
            <person name="Anantharaman K."/>
            <person name="Brown C.T."/>
            <person name="Hug L.A."/>
            <person name="Sharon I."/>
            <person name="Castelle C.J."/>
            <person name="Probst A.J."/>
            <person name="Thomas B.C."/>
            <person name="Singh A."/>
            <person name="Wilkins M.J."/>
            <person name="Karaoz U."/>
            <person name="Brodie E.L."/>
            <person name="Williams K.H."/>
            <person name="Hubbard S.S."/>
            <person name="Banfield J.F."/>
        </authorList>
    </citation>
    <scope>NUCLEOTIDE SEQUENCE [LARGE SCALE GENOMIC DNA]</scope>
</reference>
<dbReference type="CDD" id="cd00207">
    <property type="entry name" value="fer2"/>
    <property type="match status" value="1"/>
</dbReference>
<dbReference type="NCBIfam" id="TIGR00384">
    <property type="entry name" value="dhsB"/>
    <property type="match status" value="1"/>
</dbReference>
<dbReference type="InterPro" id="IPR025192">
    <property type="entry name" value="Succ_DH/fum_Rdtase_N"/>
</dbReference>
<evidence type="ECO:0000256" key="1">
    <source>
        <dbReference type="ARBA" id="ARBA00004894"/>
    </source>
</evidence>
<comment type="catalytic activity">
    <reaction evidence="12">
        <text>a menaquinone + succinate = a menaquinol + fumarate</text>
        <dbReference type="Rhea" id="RHEA:27834"/>
        <dbReference type="Rhea" id="RHEA-COMP:9537"/>
        <dbReference type="Rhea" id="RHEA-COMP:9539"/>
        <dbReference type="ChEBI" id="CHEBI:16374"/>
        <dbReference type="ChEBI" id="CHEBI:18151"/>
        <dbReference type="ChEBI" id="CHEBI:29806"/>
        <dbReference type="ChEBI" id="CHEBI:30031"/>
        <dbReference type="EC" id="1.3.5.1"/>
    </reaction>
</comment>
<comment type="cofactor">
    <cofactor evidence="12">
        <name>[3Fe-4S] cluster</name>
        <dbReference type="ChEBI" id="CHEBI:21137"/>
    </cofactor>
    <text evidence="12">Binds 1 [3Fe-4S] cluster.</text>
</comment>
<keyword evidence="4" id="KW-0816">Tricarboxylic acid cycle</keyword>
<dbReference type="EMBL" id="MHFR01000009">
    <property type="protein sequence ID" value="OGW99324.1"/>
    <property type="molecule type" value="Genomic_DNA"/>
</dbReference>
<feature type="domain" description="4Fe-4S ferredoxin-type" evidence="14">
    <location>
        <begin position="147"/>
        <end position="175"/>
    </location>
</feature>
<evidence type="ECO:0000256" key="2">
    <source>
        <dbReference type="ARBA" id="ARBA00009433"/>
    </source>
</evidence>
<dbReference type="InterPro" id="IPR050573">
    <property type="entry name" value="SDH/FRD_Iron-Sulfur"/>
</dbReference>
<dbReference type="GO" id="GO:0022904">
    <property type="term" value="P:respiratory electron transport chain"/>
    <property type="evidence" value="ECO:0007669"/>
    <property type="project" value="TreeGrafter"/>
</dbReference>
<keyword evidence="7" id="KW-0560">Oxidoreductase</keyword>
<evidence type="ECO:0000256" key="9">
    <source>
        <dbReference type="ARBA" id="ARBA00023014"/>
    </source>
</evidence>
<dbReference type="SUPFAM" id="SSF46548">
    <property type="entry name" value="alpha-helical ferredoxin"/>
    <property type="match status" value="1"/>
</dbReference>
<accession>A0A1G1L2H3</accession>
<dbReference type="InterPro" id="IPR017896">
    <property type="entry name" value="4Fe4S_Fe-S-bd"/>
</dbReference>
<keyword evidence="3 12" id="KW-0004">4Fe-4S</keyword>
<keyword evidence="10 12" id="KW-0003">3Fe-4S</keyword>
<dbReference type="PANTHER" id="PTHR11921">
    <property type="entry name" value="SUCCINATE DEHYDROGENASE IRON-SULFUR PROTEIN"/>
    <property type="match status" value="1"/>
</dbReference>
<dbReference type="GO" id="GO:0051539">
    <property type="term" value="F:4 iron, 4 sulfur cluster binding"/>
    <property type="evidence" value="ECO:0007669"/>
    <property type="project" value="UniProtKB-KW"/>
</dbReference>
<dbReference type="PROSITE" id="PS00197">
    <property type="entry name" value="2FE2S_FER_1"/>
    <property type="match status" value="1"/>
</dbReference>
<dbReference type="PROSITE" id="PS00198">
    <property type="entry name" value="4FE4S_FER_1"/>
    <property type="match status" value="1"/>
</dbReference>
<feature type="domain" description="2Fe-2S ferredoxin-type" evidence="13">
    <location>
        <begin position="15"/>
        <end position="106"/>
    </location>
</feature>
<evidence type="ECO:0000256" key="4">
    <source>
        <dbReference type="ARBA" id="ARBA00022532"/>
    </source>
</evidence>
<proteinExistence type="inferred from homology"/>
<evidence type="ECO:0000256" key="12">
    <source>
        <dbReference type="RuleBase" id="RU361237"/>
    </source>
</evidence>
<name>A0A1G1L2H3_9BACT</name>
<comment type="subunit">
    <text evidence="11">Part of an enzyme complex containing three subunits: a flavoprotein (frdA), an iron-sulfur protein (frdB), and diheme cytochrome b (frdC).</text>
</comment>
<evidence type="ECO:0000256" key="7">
    <source>
        <dbReference type="ARBA" id="ARBA00023002"/>
    </source>
</evidence>
<keyword evidence="8 12" id="KW-0408">Iron</keyword>
<comment type="cofactor">
    <cofactor evidence="12">
        <name>[2Fe-2S] cluster</name>
        <dbReference type="ChEBI" id="CHEBI:190135"/>
    </cofactor>
    <text evidence="12">Binds 1 [2Fe-2S] cluster.</text>
</comment>
<evidence type="ECO:0000259" key="14">
    <source>
        <dbReference type="PROSITE" id="PS51379"/>
    </source>
</evidence>
<dbReference type="GO" id="GO:0051537">
    <property type="term" value="F:2 iron, 2 sulfur cluster binding"/>
    <property type="evidence" value="ECO:0007669"/>
    <property type="project" value="UniProtKB-KW"/>
</dbReference>
<dbReference type="InterPro" id="IPR017900">
    <property type="entry name" value="4Fe4S_Fe_S_CS"/>
</dbReference>
<comment type="pathway">
    <text evidence="1">Carbohydrate metabolism; tricarboxylic acid cycle; fumarate from succinate (bacterial route): step 1/1.</text>
</comment>
<evidence type="ECO:0000256" key="6">
    <source>
        <dbReference type="ARBA" id="ARBA00022723"/>
    </source>
</evidence>
<evidence type="ECO:0000313" key="15">
    <source>
        <dbReference type="EMBL" id="OGW99324.1"/>
    </source>
</evidence>
<gene>
    <name evidence="15" type="ORF">A3G33_05910</name>
</gene>
<dbReference type="Gene3D" id="3.10.20.30">
    <property type="match status" value="1"/>
</dbReference>
<dbReference type="InterPro" id="IPR006058">
    <property type="entry name" value="2Fe2S_fd_BS"/>
</dbReference>
<evidence type="ECO:0000256" key="10">
    <source>
        <dbReference type="ARBA" id="ARBA00023291"/>
    </source>
</evidence>
<dbReference type="InterPro" id="IPR012675">
    <property type="entry name" value="Beta-grasp_dom_sf"/>
</dbReference>
<evidence type="ECO:0000313" key="16">
    <source>
        <dbReference type="Proteomes" id="UP000178187"/>
    </source>
</evidence>
<dbReference type="InterPro" id="IPR004489">
    <property type="entry name" value="Succ_DH/fum_Rdtase_Fe-S"/>
</dbReference>
<dbReference type="AlphaFoldDB" id="A0A1G1L2H3"/>
<evidence type="ECO:0000256" key="11">
    <source>
        <dbReference type="ARBA" id="ARBA00066269"/>
    </source>
</evidence>
<dbReference type="InterPro" id="IPR001041">
    <property type="entry name" value="2Fe-2S_ferredoxin-type"/>
</dbReference>
<evidence type="ECO:0000256" key="5">
    <source>
        <dbReference type="ARBA" id="ARBA00022714"/>
    </source>
</evidence>
<sequence>MHHKKENIDIEEKVFSFKIFRFDKRKDQGPYFECFNVKAKKGMTVLEALLKIQEDQDPSLVFRYSCRGAVCGSCAMIINGHPNLACRIQLANLPSPEVLIEPLPNFEIIKDLIVDMEPFWKAYRMVEPWLMPGEREKQGEHLVTEKNRAQIDQFVNCILCACCYGACPVVSRDEDYLGPAALAKLFRFIRDSRDKRNWEDTFKRLDNEHGAWGCDTVFRCVDACPKQVRPTDGIEALRRRMVLRPFIRQAAHEAKSESK</sequence>